<evidence type="ECO:0008006" key="3">
    <source>
        <dbReference type="Google" id="ProtNLM"/>
    </source>
</evidence>
<reference evidence="1 2" key="1">
    <citation type="submission" date="2017-08" db="EMBL/GenBank/DDBJ databases">
        <title>Multipartite genome sequences of Sinorhizobium species nodulating soybeans.</title>
        <authorList>
            <person name="Tian C.F."/>
        </authorList>
    </citation>
    <scope>NUCLEOTIDE SEQUENCE [LARGE SCALE GENOMIC DNA]</scope>
    <source>
        <strain evidence="1 2">CCBAU 05684</strain>
    </source>
</reference>
<dbReference type="KEGG" id="esj:SJ05684_c13140"/>
<dbReference type="Pfam" id="PF11011">
    <property type="entry name" value="DUF2849"/>
    <property type="match status" value="1"/>
</dbReference>
<dbReference type="eggNOG" id="ENOG50339T3">
    <property type="taxonomic scope" value="Bacteria"/>
</dbReference>
<proteinExistence type="predicted"/>
<dbReference type="Proteomes" id="UP000217211">
    <property type="component" value="Chromosome"/>
</dbReference>
<sequence>MRRSAQNRLGIEDDAMVNKVLTANRLGDGISVWLDASGNWVESLQDAFIARHAEAVAALEATGKRSFDANEVVDVNVVDVEEVDGVLRPLRMRERIRAEGPSIAYAPGYNGLAGPKIVAA</sequence>
<keyword evidence="2" id="KW-1185">Reference proteome</keyword>
<protein>
    <recommendedName>
        <fullName evidence="3">DUF2849 domain-containing protein</fullName>
    </recommendedName>
</protein>
<name>A0A249PBX3_9HYPH</name>
<dbReference type="AlphaFoldDB" id="A0A249PBX3"/>
<dbReference type="STRING" id="716928.GCA_000261485_02508"/>
<accession>A0A249PBX3</accession>
<gene>
    <name evidence="1" type="ORF">SJ05684_c13140</name>
</gene>
<organism evidence="1 2">
    <name type="scientific">Sinorhizobium sojae CCBAU 05684</name>
    <dbReference type="NCBI Taxonomy" id="716928"/>
    <lineage>
        <taxon>Bacteria</taxon>
        <taxon>Pseudomonadati</taxon>
        <taxon>Pseudomonadota</taxon>
        <taxon>Alphaproteobacteria</taxon>
        <taxon>Hyphomicrobiales</taxon>
        <taxon>Rhizobiaceae</taxon>
        <taxon>Sinorhizobium/Ensifer group</taxon>
        <taxon>Sinorhizobium</taxon>
    </lineage>
</organism>
<dbReference type="EMBL" id="CP023067">
    <property type="protein sequence ID" value="ASY62769.1"/>
    <property type="molecule type" value="Genomic_DNA"/>
</dbReference>
<evidence type="ECO:0000313" key="2">
    <source>
        <dbReference type="Proteomes" id="UP000217211"/>
    </source>
</evidence>
<evidence type="ECO:0000313" key="1">
    <source>
        <dbReference type="EMBL" id="ASY62769.1"/>
    </source>
</evidence>
<dbReference type="InterPro" id="IPR021270">
    <property type="entry name" value="DUF2849"/>
</dbReference>